<accession>W3WT29</accession>
<reference evidence="3" key="1">
    <citation type="journal article" date="2015" name="BMC Genomics">
        <title>Genomic and transcriptomic analysis of the endophytic fungus Pestalotiopsis fici reveals its lifestyle and high potential for synthesis of natural products.</title>
        <authorList>
            <person name="Wang X."/>
            <person name="Zhang X."/>
            <person name="Liu L."/>
            <person name="Xiang M."/>
            <person name="Wang W."/>
            <person name="Sun X."/>
            <person name="Che Y."/>
            <person name="Guo L."/>
            <person name="Liu G."/>
            <person name="Guo L."/>
            <person name="Wang C."/>
            <person name="Yin W.B."/>
            <person name="Stadler M."/>
            <person name="Zhang X."/>
            <person name="Liu X."/>
        </authorList>
    </citation>
    <scope>NUCLEOTIDE SEQUENCE [LARGE SCALE GENOMIC DNA]</scope>
    <source>
        <strain evidence="3">W106-1 / CGMCC3.15140</strain>
    </source>
</reference>
<organism evidence="2 3">
    <name type="scientific">Pestalotiopsis fici (strain W106-1 / CGMCC3.15140)</name>
    <dbReference type="NCBI Taxonomy" id="1229662"/>
    <lineage>
        <taxon>Eukaryota</taxon>
        <taxon>Fungi</taxon>
        <taxon>Dikarya</taxon>
        <taxon>Ascomycota</taxon>
        <taxon>Pezizomycotina</taxon>
        <taxon>Sordariomycetes</taxon>
        <taxon>Xylariomycetidae</taxon>
        <taxon>Amphisphaeriales</taxon>
        <taxon>Sporocadaceae</taxon>
        <taxon>Pestalotiopsis</taxon>
    </lineage>
</organism>
<evidence type="ECO:0000313" key="3">
    <source>
        <dbReference type="Proteomes" id="UP000030651"/>
    </source>
</evidence>
<dbReference type="AlphaFoldDB" id="W3WT29"/>
<dbReference type="InParanoid" id="W3WT29"/>
<dbReference type="OrthoDB" id="4657524at2759"/>
<dbReference type="HOGENOM" id="CLU_102253_0_0_1"/>
<feature type="signal peptide" evidence="1">
    <location>
        <begin position="1"/>
        <end position="16"/>
    </location>
</feature>
<keyword evidence="1" id="KW-0732">Signal</keyword>
<name>W3WT29_PESFW</name>
<dbReference type="EMBL" id="KI912116">
    <property type="protein sequence ID" value="ETS77015.1"/>
    <property type="molecule type" value="Genomic_DNA"/>
</dbReference>
<evidence type="ECO:0000313" key="2">
    <source>
        <dbReference type="EMBL" id="ETS77015.1"/>
    </source>
</evidence>
<keyword evidence="3" id="KW-1185">Reference proteome</keyword>
<sequence length="196" mass="20121">MKSFTAITLLIAAASARTTPIRARQATAEGYIILPSELASHDVIDGDNVFAVGTATARNGDIELSTLYSITFPAAVAGKTCAARFFSGRATDSVVGTGELDFFSTGITDLAGQANGNLRDQALGRIAFVPGQSGDFVVDPNVPFVYAGGFPCPAGQTIVLESAAVGEFDVVSVGQDFAGSFNPAQGVPNGLSFVAY</sequence>
<evidence type="ECO:0000256" key="1">
    <source>
        <dbReference type="SAM" id="SignalP"/>
    </source>
</evidence>
<evidence type="ECO:0008006" key="4">
    <source>
        <dbReference type="Google" id="ProtNLM"/>
    </source>
</evidence>
<proteinExistence type="predicted"/>
<protein>
    <recommendedName>
        <fullName evidence="4">Ubiquitin 3 binding protein But2 C-terminal domain-containing protein</fullName>
    </recommendedName>
</protein>
<feature type="chain" id="PRO_5004835030" description="Ubiquitin 3 binding protein But2 C-terminal domain-containing protein" evidence="1">
    <location>
        <begin position="17"/>
        <end position="196"/>
    </location>
</feature>
<dbReference type="KEGG" id="pfy:PFICI_10889"/>
<dbReference type="Proteomes" id="UP000030651">
    <property type="component" value="Unassembled WGS sequence"/>
</dbReference>
<dbReference type="RefSeq" id="XP_007837661.1">
    <property type="nucleotide sequence ID" value="XM_007839470.1"/>
</dbReference>
<dbReference type="OMA" id="WERRFTS"/>
<gene>
    <name evidence="2" type="ORF">PFICI_10889</name>
</gene>
<dbReference type="GeneID" id="19275902"/>